<dbReference type="Pfam" id="PF13271">
    <property type="entry name" value="DUF4062"/>
    <property type="match status" value="1"/>
</dbReference>
<comment type="caution">
    <text evidence="2">The sequence shown here is derived from an EMBL/GenBank/DDBJ whole genome shotgun (WGS) entry which is preliminary data.</text>
</comment>
<gene>
    <name evidence="2" type="ORF">ASB62_09715</name>
</gene>
<proteinExistence type="predicted"/>
<reference evidence="2 3" key="1">
    <citation type="submission" date="2015-10" db="EMBL/GenBank/DDBJ databases">
        <title>Draft Genome Sequence of Chlorobium limicola strain Frasassi Growing under Artificial Lighting in the Frasassi Cave System.</title>
        <authorList>
            <person name="Mansor M."/>
            <person name="Macalady J."/>
        </authorList>
    </citation>
    <scope>NUCLEOTIDE SEQUENCE [LARGE SCALE GENOMIC DNA]</scope>
    <source>
        <strain evidence="2 3">Frasassi</strain>
    </source>
</reference>
<dbReference type="RefSeq" id="WP_059139684.1">
    <property type="nucleotide sequence ID" value="NZ_LMBR01000247.1"/>
</dbReference>
<feature type="domain" description="DUF4062" evidence="1">
    <location>
        <begin position="13"/>
        <end position="97"/>
    </location>
</feature>
<keyword evidence="3" id="KW-1185">Reference proteome</keyword>
<dbReference type="InterPro" id="IPR025139">
    <property type="entry name" value="DUF4062"/>
</dbReference>
<protein>
    <recommendedName>
        <fullName evidence="1">DUF4062 domain-containing protein</fullName>
    </recommendedName>
</protein>
<dbReference type="EMBL" id="LMBR01000247">
    <property type="protein sequence ID" value="KUL20305.1"/>
    <property type="molecule type" value="Genomic_DNA"/>
</dbReference>
<accession>A0A117MJ83</accession>
<dbReference type="Proteomes" id="UP000053937">
    <property type="component" value="Unassembled WGS sequence"/>
</dbReference>
<evidence type="ECO:0000313" key="2">
    <source>
        <dbReference type="EMBL" id="KUL20305.1"/>
    </source>
</evidence>
<dbReference type="OrthoDB" id="754716at2"/>
<evidence type="ECO:0000313" key="3">
    <source>
        <dbReference type="Proteomes" id="UP000053937"/>
    </source>
</evidence>
<name>A0A117MJ83_CHLLI</name>
<dbReference type="AlphaFoldDB" id="A0A117MJ83"/>
<organism evidence="2 3">
    <name type="scientific">Chlorobium limicola</name>
    <dbReference type="NCBI Taxonomy" id="1092"/>
    <lineage>
        <taxon>Bacteria</taxon>
        <taxon>Pseudomonadati</taxon>
        <taxon>Chlorobiota</taxon>
        <taxon>Chlorobiia</taxon>
        <taxon>Chlorobiales</taxon>
        <taxon>Chlorobiaceae</taxon>
        <taxon>Chlorobium/Pelodictyon group</taxon>
        <taxon>Chlorobium</taxon>
    </lineage>
</organism>
<evidence type="ECO:0000259" key="1">
    <source>
        <dbReference type="Pfam" id="PF13271"/>
    </source>
</evidence>
<sequence length="231" mass="26501">MKKVHTSHSRLSIMVSSTVYGVEDLLEQIYAMLSGFGYEVWCSHKGTVTVYPHRTALDSCLDAVRDCNLFLCIITPQYGSGVLPDGLGFTHQELLKAIELGKPRWILAHYHVPFARSLFMKLGCKNAGEREAMLAKLGLDTKEEKKKLRQREQAIIDDFRVIDMYDAAIRRDLKTYQDRTGNWVQKFSSNDDAKLFATAQFGRYGDVENFIRNHFSNADAIRREVERRDSK</sequence>